<reference evidence="1 2" key="1">
    <citation type="journal article" date="2022" name="Hortic Res">
        <title>A haplotype resolved chromosomal level avocado genome allows analysis of novel avocado genes.</title>
        <authorList>
            <person name="Nath O."/>
            <person name="Fletcher S.J."/>
            <person name="Hayward A."/>
            <person name="Shaw L.M."/>
            <person name="Masouleh A.K."/>
            <person name="Furtado A."/>
            <person name="Henry R.J."/>
            <person name="Mitter N."/>
        </authorList>
    </citation>
    <scope>NUCLEOTIDE SEQUENCE [LARGE SCALE GENOMIC DNA]</scope>
    <source>
        <strain evidence="2">cv. Hass</strain>
    </source>
</reference>
<evidence type="ECO:0000313" key="1">
    <source>
        <dbReference type="EMBL" id="KAJ8648623.1"/>
    </source>
</evidence>
<keyword evidence="2" id="KW-1185">Reference proteome</keyword>
<gene>
    <name evidence="1" type="ORF">MRB53_001646</name>
</gene>
<organism evidence="1 2">
    <name type="scientific">Persea americana</name>
    <name type="common">Avocado</name>
    <dbReference type="NCBI Taxonomy" id="3435"/>
    <lineage>
        <taxon>Eukaryota</taxon>
        <taxon>Viridiplantae</taxon>
        <taxon>Streptophyta</taxon>
        <taxon>Embryophyta</taxon>
        <taxon>Tracheophyta</taxon>
        <taxon>Spermatophyta</taxon>
        <taxon>Magnoliopsida</taxon>
        <taxon>Magnoliidae</taxon>
        <taxon>Laurales</taxon>
        <taxon>Lauraceae</taxon>
        <taxon>Persea</taxon>
    </lineage>
</organism>
<proteinExistence type="predicted"/>
<dbReference type="Proteomes" id="UP001234297">
    <property type="component" value="Chromosome 1"/>
</dbReference>
<accession>A0ACC2MSL6</accession>
<comment type="caution">
    <text evidence="1">The sequence shown here is derived from an EMBL/GenBank/DDBJ whole genome shotgun (WGS) entry which is preliminary data.</text>
</comment>
<sequence>MARQNHFPPRRSPRKHPSKSTSQLDSGVAGGSTNHVSVREITNFYSKEVGRWTAEALMALQEAAEDNLVHLFEDGNLCEIHAKRVTLMRKDFELARRIGGRHL</sequence>
<dbReference type="EMBL" id="CM056809">
    <property type="protein sequence ID" value="KAJ8648623.1"/>
    <property type="molecule type" value="Genomic_DNA"/>
</dbReference>
<evidence type="ECO:0000313" key="2">
    <source>
        <dbReference type="Proteomes" id="UP001234297"/>
    </source>
</evidence>
<protein>
    <submittedName>
        <fullName evidence="1">Uncharacterized protein</fullName>
    </submittedName>
</protein>
<name>A0ACC2MSL6_PERAE</name>